<organism evidence="2 3">
    <name type="scientific">Desulfomarina profundi</name>
    <dbReference type="NCBI Taxonomy" id="2772557"/>
    <lineage>
        <taxon>Bacteria</taxon>
        <taxon>Pseudomonadati</taxon>
        <taxon>Thermodesulfobacteriota</taxon>
        <taxon>Desulfobulbia</taxon>
        <taxon>Desulfobulbales</taxon>
        <taxon>Desulfobulbaceae</taxon>
        <taxon>Desulfomarina</taxon>
    </lineage>
</organism>
<dbReference type="PANTHER" id="PTHR30336:SF4">
    <property type="entry name" value="ENVELOPE BIOGENESIS FACTOR ELYC"/>
    <property type="match status" value="1"/>
</dbReference>
<dbReference type="GO" id="GO:0000270">
    <property type="term" value="P:peptidoglycan metabolic process"/>
    <property type="evidence" value="ECO:0007669"/>
    <property type="project" value="TreeGrafter"/>
</dbReference>
<dbReference type="CDD" id="cd06259">
    <property type="entry name" value="YdcF-like"/>
    <property type="match status" value="1"/>
</dbReference>
<name>A0A8D5JFZ6_9BACT</name>
<dbReference type="InterPro" id="IPR051599">
    <property type="entry name" value="Cell_Envelope_Assoc"/>
</dbReference>
<dbReference type="EMBL" id="AP024086">
    <property type="protein sequence ID" value="BCL59434.1"/>
    <property type="molecule type" value="Genomic_DNA"/>
</dbReference>
<accession>A0A8D5JFZ6</accession>
<feature type="domain" description="DUF218" evidence="1">
    <location>
        <begin position="1"/>
        <end position="100"/>
    </location>
</feature>
<dbReference type="GO" id="GO:0043164">
    <property type="term" value="P:Gram-negative-bacterium-type cell wall biogenesis"/>
    <property type="evidence" value="ECO:0007669"/>
    <property type="project" value="TreeGrafter"/>
</dbReference>
<dbReference type="InterPro" id="IPR003848">
    <property type="entry name" value="DUF218"/>
</dbReference>
<dbReference type="GO" id="GO:0005886">
    <property type="term" value="C:plasma membrane"/>
    <property type="evidence" value="ECO:0007669"/>
    <property type="project" value="TreeGrafter"/>
</dbReference>
<dbReference type="KEGG" id="dbk:DGMP_01270"/>
<dbReference type="Proteomes" id="UP000826725">
    <property type="component" value="Chromosome"/>
</dbReference>
<reference evidence="2" key="1">
    <citation type="submission" date="2020-09" db="EMBL/GenBank/DDBJ databases">
        <title>Desulfogranum mesoprofundum gen. nov., sp. nov., a novel mesophilic, sulfate-reducing chemolithoautotroph isolated from a deep-sea hydrothermal vent chimney in the Suiyo Seamount.</title>
        <authorList>
            <person name="Hashimoto Y."/>
            <person name="Nakagawa S."/>
        </authorList>
    </citation>
    <scope>NUCLEOTIDE SEQUENCE</scope>
    <source>
        <strain evidence="2">KT2</strain>
    </source>
</reference>
<evidence type="ECO:0000313" key="2">
    <source>
        <dbReference type="EMBL" id="BCL59434.1"/>
    </source>
</evidence>
<dbReference type="Pfam" id="PF02698">
    <property type="entry name" value="DUF218"/>
    <property type="match status" value="1"/>
</dbReference>
<keyword evidence="3" id="KW-1185">Reference proteome</keyword>
<proteinExistence type="predicted"/>
<protein>
    <recommendedName>
        <fullName evidence="1">DUF218 domain-containing protein</fullName>
    </recommendedName>
</protein>
<gene>
    <name evidence="2" type="ORF">DGMP_01270</name>
</gene>
<dbReference type="PANTHER" id="PTHR30336">
    <property type="entry name" value="INNER MEMBRANE PROTEIN, PROBABLE PERMEASE"/>
    <property type="match status" value="1"/>
</dbReference>
<evidence type="ECO:0000259" key="1">
    <source>
        <dbReference type="Pfam" id="PF02698"/>
    </source>
</evidence>
<evidence type="ECO:0000313" key="3">
    <source>
        <dbReference type="Proteomes" id="UP000826725"/>
    </source>
</evidence>
<sequence>MMARLAEALNVPRSDIAVMPDPTNTMEEARLLKPLLSGKKFVLVTSAFHMTRALKLFTAQGLNPIPAPVDFKILSRVPFSLKPSAKALQTSQIAIHEYLGLAWAWIKKKLT</sequence>
<dbReference type="AlphaFoldDB" id="A0A8D5JFZ6"/>